<keyword evidence="4" id="KW-1185">Reference proteome</keyword>
<dbReference type="AlphaFoldDB" id="A0A1J7BDD5"/>
<dbReference type="PANTHER" id="PTHR43784:SF2">
    <property type="entry name" value="GDSL-LIKE LIPASE_ACYLHYDROLASE, PUTATIVE (AFU_ORTHOLOGUE AFUA_2G00820)-RELATED"/>
    <property type="match status" value="1"/>
</dbReference>
<evidence type="ECO:0000259" key="2">
    <source>
        <dbReference type="Pfam" id="PF13472"/>
    </source>
</evidence>
<dbReference type="Pfam" id="PF13472">
    <property type="entry name" value="Lipase_GDSL_2"/>
    <property type="match status" value="1"/>
</dbReference>
<reference evidence="3 4" key="1">
    <citation type="submission" date="2016-10" db="EMBL/GenBank/DDBJ databases">
        <title>Genome sequence of Streptomyces gilvigriseus MUSC 26.</title>
        <authorList>
            <person name="Lee L.-H."/>
            <person name="Ser H.-L."/>
        </authorList>
    </citation>
    <scope>NUCLEOTIDE SEQUENCE [LARGE SCALE GENOMIC DNA]</scope>
    <source>
        <strain evidence="3 4">MUSC 26</strain>
    </source>
</reference>
<dbReference type="SUPFAM" id="SSF52266">
    <property type="entry name" value="SGNH hydrolase"/>
    <property type="match status" value="1"/>
</dbReference>
<dbReference type="CDD" id="cd01830">
    <property type="entry name" value="XynE_like"/>
    <property type="match status" value="1"/>
</dbReference>
<accession>A0A1J7BDD5</accession>
<dbReference type="InterPro" id="IPR013830">
    <property type="entry name" value="SGNH_hydro"/>
</dbReference>
<dbReference type="Gene3D" id="3.40.50.1110">
    <property type="entry name" value="SGNH hydrolase"/>
    <property type="match status" value="1"/>
</dbReference>
<dbReference type="EMBL" id="MLCF01000081">
    <property type="protein sequence ID" value="OIV36691.1"/>
    <property type="molecule type" value="Genomic_DNA"/>
</dbReference>
<dbReference type="STRING" id="1428644.BIV57_14950"/>
<sequence>MRALPRAARALLAAGACLLLAAAVLVPLTLSGGGSGDGAVTGAGNAAATAQPASGRRWVGSWEAADQLGRTVDLRGRTVRMTMRVTLGGSAVRVRLSNSFGTDPLRIGAATVAYRQADAGAVPGTVRRLRFSGNPSVTVPAGGRLVSDAVPLDVPARATLAVSLYLPSFRGQPTSHGTWGSSHAMTYLAAGDRTGELPAAAFRVIRPAWYFVDGIDVAADDPSAGAVVVLGDSITDGTGSTLDADRRWPDLLYDRIAAEDPRLARRTAVLNAGIAGNRVMSEAGHSVAALDRLDGDVLDRSGVREVVVLLGTNDIGNGLANAGVVEQGLAEVARRARDRGLRVVAATLTPARGTRYGHGTAWAEAQRDEVNRWIRAATRQGTFDGMVDFASVVRDPKRPSRLNPAFNSGDWLHPNDAGYRAMAAAVPLRLLGERDDSGGSARATVGSGTARR</sequence>
<evidence type="ECO:0000256" key="1">
    <source>
        <dbReference type="SAM" id="MobiDB-lite"/>
    </source>
</evidence>
<evidence type="ECO:0000313" key="4">
    <source>
        <dbReference type="Proteomes" id="UP000243342"/>
    </source>
</evidence>
<gene>
    <name evidence="3" type="ORF">BIV57_14950</name>
</gene>
<name>A0A1J7BDD5_9ACTN</name>
<proteinExistence type="predicted"/>
<dbReference type="InterPro" id="IPR036514">
    <property type="entry name" value="SGNH_hydro_sf"/>
</dbReference>
<comment type="caution">
    <text evidence="3">The sequence shown here is derived from an EMBL/GenBank/DDBJ whole genome shotgun (WGS) entry which is preliminary data.</text>
</comment>
<feature type="domain" description="SGNH hydrolase-type esterase" evidence="2">
    <location>
        <begin position="229"/>
        <end position="421"/>
    </location>
</feature>
<dbReference type="InterPro" id="IPR053140">
    <property type="entry name" value="GDSL_Rv0518-like"/>
</dbReference>
<dbReference type="Proteomes" id="UP000243342">
    <property type="component" value="Unassembled WGS sequence"/>
</dbReference>
<dbReference type="PANTHER" id="PTHR43784">
    <property type="entry name" value="GDSL-LIKE LIPASE/ACYLHYDROLASE, PUTATIVE (AFU_ORTHOLOGUE AFUA_2G00820)-RELATED"/>
    <property type="match status" value="1"/>
</dbReference>
<evidence type="ECO:0000313" key="3">
    <source>
        <dbReference type="EMBL" id="OIV36691.1"/>
    </source>
</evidence>
<organism evidence="3 4">
    <name type="scientific">Mangrovactinospora gilvigrisea</name>
    <dbReference type="NCBI Taxonomy" id="1428644"/>
    <lineage>
        <taxon>Bacteria</taxon>
        <taxon>Bacillati</taxon>
        <taxon>Actinomycetota</taxon>
        <taxon>Actinomycetes</taxon>
        <taxon>Kitasatosporales</taxon>
        <taxon>Streptomycetaceae</taxon>
        <taxon>Mangrovactinospora</taxon>
    </lineage>
</organism>
<feature type="region of interest" description="Disordered" evidence="1">
    <location>
        <begin position="433"/>
        <end position="452"/>
    </location>
</feature>
<protein>
    <recommendedName>
        <fullName evidence="2">SGNH hydrolase-type esterase domain-containing protein</fullName>
    </recommendedName>
</protein>